<feature type="chain" id="PRO_5047199661" description="Htaa domain-containing protein" evidence="3">
    <location>
        <begin position="31"/>
        <end position="273"/>
    </location>
</feature>
<dbReference type="EMBL" id="AP027728">
    <property type="protein sequence ID" value="BDZ39107.1"/>
    <property type="molecule type" value="Genomic_DNA"/>
</dbReference>
<evidence type="ECO:0000256" key="2">
    <source>
        <dbReference type="SAM" id="Phobius"/>
    </source>
</evidence>
<dbReference type="PROSITE" id="PS51318">
    <property type="entry name" value="TAT"/>
    <property type="match status" value="1"/>
</dbReference>
<evidence type="ECO:0000313" key="6">
    <source>
        <dbReference type="Proteomes" id="UP001321543"/>
    </source>
</evidence>
<feature type="compositionally biased region" description="Low complexity" evidence="1">
    <location>
        <begin position="214"/>
        <end position="231"/>
    </location>
</feature>
<evidence type="ECO:0000313" key="5">
    <source>
        <dbReference type="EMBL" id="BDZ39107.1"/>
    </source>
</evidence>
<name>A0ABM8FUF1_9MICO</name>
<feature type="region of interest" description="Disordered" evidence="1">
    <location>
        <begin position="205"/>
        <end position="245"/>
    </location>
</feature>
<reference evidence="6" key="1">
    <citation type="journal article" date="2019" name="Int. J. Syst. Evol. Microbiol.">
        <title>The Global Catalogue of Microorganisms (GCM) 10K type strain sequencing project: providing services to taxonomists for standard genome sequencing and annotation.</title>
        <authorList>
            <consortium name="The Broad Institute Genomics Platform"/>
            <consortium name="The Broad Institute Genome Sequencing Center for Infectious Disease"/>
            <person name="Wu L."/>
            <person name="Ma J."/>
        </authorList>
    </citation>
    <scope>NUCLEOTIDE SEQUENCE [LARGE SCALE GENOMIC DNA]</scope>
    <source>
        <strain evidence="6">NBRC 106310</strain>
    </source>
</reference>
<evidence type="ECO:0000259" key="4">
    <source>
        <dbReference type="Pfam" id="PF04213"/>
    </source>
</evidence>
<dbReference type="InterPro" id="IPR007331">
    <property type="entry name" value="Htaa"/>
</dbReference>
<keyword evidence="2" id="KW-0472">Membrane</keyword>
<keyword evidence="2" id="KW-1133">Transmembrane helix</keyword>
<feature type="transmembrane region" description="Helical" evidence="2">
    <location>
        <begin position="244"/>
        <end position="267"/>
    </location>
</feature>
<organism evidence="5 6">
    <name type="scientific">Microbacterium suwonense</name>
    <dbReference type="NCBI Taxonomy" id="683047"/>
    <lineage>
        <taxon>Bacteria</taxon>
        <taxon>Bacillati</taxon>
        <taxon>Actinomycetota</taxon>
        <taxon>Actinomycetes</taxon>
        <taxon>Micrococcales</taxon>
        <taxon>Microbacteriaceae</taxon>
        <taxon>Microbacterium</taxon>
    </lineage>
</organism>
<dbReference type="RefSeq" id="WP_286298992.1">
    <property type="nucleotide sequence ID" value="NZ_AP027728.1"/>
</dbReference>
<accession>A0ABM8FUF1</accession>
<dbReference type="InterPro" id="IPR006311">
    <property type="entry name" value="TAT_signal"/>
</dbReference>
<keyword evidence="2" id="KW-0812">Transmembrane</keyword>
<keyword evidence="3" id="KW-0732">Signal</keyword>
<feature type="signal peptide" evidence="3">
    <location>
        <begin position="1"/>
        <end position="30"/>
    </location>
</feature>
<protein>
    <recommendedName>
        <fullName evidence="4">Htaa domain-containing protein</fullName>
    </recommendedName>
</protein>
<gene>
    <name evidence="5" type="ORF">GCM10025863_17210</name>
</gene>
<dbReference type="Pfam" id="PF04213">
    <property type="entry name" value="HtaA"/>
    <property type="match status" value="1"/>
</dbReference>
<evidence type="ECO:0000256" key="3">
    <source>
        <dbReference type="SAM" id="SignalP"/>
    </source>
</evidence>
<dbReference type="Proteomes" id="UP001321543">
    <property type="component" value="Chromosome"/>
</dbReference>
<feature type="domain" description="Htaa" evidence="4">
    <location>
        <begin position="38"/>
        <end position="197"/>
    </location>
</feature>
<keyword evidence="6" id="KW-1185">Reference proteome</keyword>
<proteinExistence type="predicted"/>
<sequence>MRNHRRRSALLLAAVATLVPICLVSAPAAAAEGCSIESGTMTWGVKESFRSYISGSIAKGSWEATAGATYETPSFTFAGASGEIDAATGAGTIAFAGTVHFTGHGGVLDMTLASPSIVIAEDGTATLQLDVRSTDTSGAPAVDEKQAEVGALGEPIVVDASAGTAAVADAPAVLTDAGAPAFGGFYEAGDELDPVTVDVQLSCPTADSETSAGDSAADETPAAEAPEAGTETPEEETPGESAGWVPFAIGGGAVVAIAAATGGFLIARRRRRG</sequence>
<evidence type="ECO:0000256" key="1">
    <source>
        <dbReference type="SAM" id="MobiDB-lite"/>
    </source>
</evidence>